<reference evidence="2" key="2">
    <citation type="submission" date="2020-09" db="EMBL/GenBank/DDBJ databases">
        <authorList>
            <person name="Sun Q."/>
            <person name="Ohkuma M."/>
        </authorList>
    </citation>
    <scope>NUCLEOTIDE SEQUENCE</scope>
    <source>
        <strain evidence="2">JCM 3086</strain>
    </source>
</reference>
<evidence type="ECO:0000313" key="3">
    <source>
        <dbReference type="Proteomes" id="UP000657574"/>
    </source>
</evidence>
<dbReference type="Proteomes" id="UP000657574">
    <property type="component" value="Unassembled WGS sequence"/>
</dbReference>
<accession>A0A917P0P5</accession>
<evidence type="ECO:0000256" key="1">
    <source>
        <dbReference type="SAM" id="MobiDB-lite"/>
    </source>
</evidence>
<keyword evidence="3" id="KW-1185">Reference proteome</keyword>
<sequence>MPCRKAIGTRASVGASRPRHKRSNSPGSTVWVMASGSFASTRGWGTVDVALAHPGNAEPGWVPSQPRAHSVGDGARSHVLCGHGTDTERAEQGEGVGGGGARFGLVDDELLGGGTVDGEGLVVQFQVADLGVVEELGLAGLAAYVVARPGSE</sequence>
<reference evidence="2" key="1">
    <citation type="journal article" date="2014" name="Int. J. Syst. Evol. Microbiol.">
        <title>Complete genome sequence of Corynebacterium casei LMG S-19264T (=DSM 44701T), isolated from a smear-ripened cheese.</title>
        <authorList>
            <consortium name="US DOE Joint Genome Institute (JGI-PGF)"/>
            <person name="Walter F."/>
            <person name="Albersmeier A."/>
            <person name="Kalinowski J."/>
            <person name="Ruckert C."/>
        </authorList>
    </citation>
    <scope>NUCLEOTIDE SEQUENCE</scope>
    <source>
        <strain evidence="2">JCM 3086</strain>
    </source>
</reference>
<dbReference type="AlphaFoldDB" id="A0A917P0P5"/>
<proteinExistence type="predicted"/>
<dbReference type="EMBL" id="BMQA01000035">
    <property type="protein sequence ID" value="GGJ48243.1"/>
    <property type="molecule type" value="Genomic_DNA"/>
</dbReference>
<feature type="region of interest" description="Disordered" evidence="1">
    <location>
        <begin position="1"/>
        <end position="28"/>
    </location>
</feature>
<comment type="caution">
    <text evidence="2">The sequence shown here is derived from an EMBL/GenBank/DDBJ whole genome shotgun (WGS) entry which is preliminary data.</text>
</comment>
<name>A0A917P0P5_9ACTN</name>
<evidence type="ECO:0000313" key="2">
    <source>
        <dbReference type="EMBL" id="GGJ48243.1"/>
    </source>
</evidence>
<protein>
    <submittedName>
        <fullName evidence="2">Uncharacterized protein</fullName>
    </submittedName>
</protein>
<gene>
    <name evidence="2" type="ORF">GCM10010121_069240</name>
</gene>
<organism evidence="2 3">
    <name type="scientific">Streptomyces brasiliensis</name>
    <dbReference type="NCBI Taxonomy" id="1954"/>
    <lineage>
        <taxon>Bacteria</taxon>
        <taxon>Bacillati</taxon>
        <taxon>Actinomycetota</taxon>
        <taxon>Actinomycetes</taxon>
        <taxon>Kitasatosporales</taxon>
        <taxon>Streptomycetaceae</taxon>
        <taxon>Streptomyces</taxon>
    </lineage>
</organism>